<gene>
    <name evidence="1" type="ORF">UFOVP70_42</name>
</gene>
<organism evidence="1">
    <name type="scientific">uncultured Caudovirales phage</name>
    <dbReference type="NCBI Taxonomy" id="2100421"/>
    <lineage>
        <taxon>Viruses</taxon>
        <taxon>Duplodnaviria</taxon>
        <taxon>Heunggongvirae</taxon>
        <taxon>Uroviricota</taxon>
        <taxon>Caudoviricetes</taxon>
        <taxon>Peduoviridae</taxon>
        <taxon>Maltschvirus</taxon>
        <taxon>Maltschvirus maltsch</taxon>
    </lineage>
</organism>
<dbReference type="EMBL" id="LR796193">
    <property type="protein sequence ID" value="CAB4126298.1"/>
    <property type="molecule type" value="Genomic_DNA"/>
</dbReference>
<accession>A0A6J5KUZ6</accession>
<proteinExistence type="predicted"/>
<evidence type="ECO:0000313" key="1">
    <source>
        <dbReference type="EMBL" id="CAB4126298.1"/>
    </source>
</evidence>
<name>A0A6J5KUZ6_9CAUD</name>
<sequence length="150" mass="15700">MSLTISGTTITFNDGSTLDSTSTFNAIGSHAIAVISTASNLLPNTTIAGSSCYYPTTITTWNSNLYTQGSGVTNPYTVYPNASTGQFTSNSVAQFSSGNIGVQPPAGHSALSGTWRILSFVKARAYAYYNCCGANTSYTTYGQALIVRVS</sequence>
<reference evidence="1" key="1">
    <citation type="submission" date="2020-04" db="EMBL/GenBank/DDBJ databases">
        <authorList>
            <person name="Chiriac C."/>
            <person name="Salcher M."/>
            <person name="Ghai R."/>
            <person name="Kavagutti S V."/>
        </authorList>
    </citation>
    <scope>NUCLEOTIDE SEQUENCE</scope>
</reference>
<protein>
    <submittedName>
        <fullName evidence="1">Uncharacterized protein</fullName>
    </submittedName>
</protein>